<keyword evidence="4" id="KW-1185">Reference proteome</keyword>
<proteinExistence type="predicted"/>
<feature type="region of interest" description="Disordered" evidence="1">
    <location>
        <begin position="1"/>
        <end position="20"/>
    </location>
</feature>
<organism evidence="3 4">
    <name type="scientific">Allobranchiibius huperziae</name>
    <dbReference type="NCBI Taxonomy" id="1874116"/>
    <lineage>
        <taxon>Bacteria</taxon>
        <taxon>Bacillati</taxon>
        <taxon>Actinomycetota</taxon>
        <taxon>Actinomycetes</taxon>
        <taxon>Micrococcales</taxon>
        <taxon>Dermacoccaceae</taxon>
        <taxon>Allobranchiibius</taxon>
    </lineage>
</organism>
<keyword evidence="2" id="KW-1133">Transmembrane helix</keyword>
<evidence type="ECO:0000256" key="1">
    <source>
        <dbReference type="SAM" id="MobiDB-lite"/>
    </source>
</evidence>
<keyword evidence="2" id="KW-0812">Transmembrane</keyword>
<sequence length="81" mass="8811">MPGVFPAPDEPTPPWSPGTPVWRANELPPDARRMGLSPWVAPELQLASNLRADNRFHRVLAWIGLVVSVAVVLAPLVAILL</sequence>
<gene>
    <name evidence="3" type="ORF">HNR15_001611</name>
</gene>
<dbReference type="RefSeq" id="WP_179480683.1">
    <property type="nucleotide sequence ID" value="NZ_JACCFW010000001.1"/>
</dbReference>
<feature type="transmembrane region" description="Helical" evidence="2">
    <location>
        <begin position="59"/>
        <end position="80"/>
    </location>
</feature>
<comment type="caution">
    <text evidence="3">The sequence shown here is derived from an EMBL/GenBank/DDBJ whole genome shotgun (WGS) entry which is preliminary data.</text>
</comment>
<accession>A0A853DCM0</accession>
<protein>
    <submittedName>
        <fullName evidence="3">Uncharacterized protein</fullName>
    </submittedName>
</protein>
<keyword evidence="2" id="KW-0472">Membrane</keyword>
<feature type="compositionally biased region" description="Pro residues" evidence="1">
    <location>
        <begin position="8"/>
        <end position="17"/>
    </location>
</feature>
<evidence type="ECO:0000313" key="3">
    <source>
        <dbReference type="EMBL" id="NYJ74648.1"/>
    </source>
</evidence>
<dbReference type="Proteomes" id="UP000571817">
    <property type="component" value="Unassembled WGS sequence"/>
</dbReference>
<reference evidence="3 4" key="1">
    <citation type="submission" date="2020-07" db="EMBL/GenBank/DDBJ databases">
        <title>Sequencing the genomes of 1000 actinobacteria strains.</title>
        <authorList>
            <person name="Klenk H.-P."/>
        </authorList>
    </citation>
    <scope>NUCLEOTIDE SEQUENCE [LARGE SCALE GENOMIC DNA]</scope>
    <source>
        <strain evidence="3 4">DSM 29531</strain>
    </source>
</reference>
<dbReference type="EMBL" id="JACCFW010000001">
    <property type="protein sequence ID" value="NYJ74648.1"/>
    <property type="molecule type" value="Genomic_DNA"/>
</dbReference>
<evidence type="ECO:0000256" key="2">
    <source>
        <dbReference type="SAM" id="Phobius"/>
    </source>
</evidence>
<dbReference type="AlphaFoldDB" id="A0A853DCM0"/>
<name>A0A853DCM0_9MICO</name>
<evidence type="ECO:0000313" key="4">
    <source>
        <dbReference type="Proteomes" id="UP000571817"/>
    </source>
</evidence>